<comment type="caution">
    <text evidence="4">The sequence shown here is derived from an EMBL/GenBank/DDBJ whole genome shotgun (WGS) entry which is preliminary data.</text>
</comment>
<dbReference type="AlphaFoldDB" id="A0A916U2N3"/>
<reference evidence="4" key="1">
    <citation type="journal article" date="2014" name="Int. J. Syst. Evol. Microbiol.">
        <title>Complete genome sequence of Corynebacterium casei LMG S-19264T (=DSM 44701T), isolated from a smear-ripened cheese.</title>
        <authorList>
            <consortium name="US DOE Joint Genome Institute (JGI-PGF)"/>
            <person name="Walter F."/>
            <person name="Albersmeier A."/>
            <person name="Kalinowski J."/>
            <person name="Ruckert C."/>
        </authorList>
    </citation>
    <scope>NUCLEOTIDE SEQUENCE</scope>
    <source>
        <strain evidence="4">CGMCC 1.10998</strain>
    </source>
</reference>
<evidence type="ECO:0000313" key="4">
    <source>
        <dbReference type="EMBL" id="GGC57311.1"/>
    </source>
</evidence>
<keyword evidence="2" id="KW-0732">Signal</keyword>
<dbReference type="InterPro" id="IPR005183">
    <property type="entry name" value="DUF305_CopM-like"/>
</dbReference>
<feature type="compositionally biased region" description="Low complexity" evidence="1">
    <location>
        <begin position="58"/>
        <end position="67"/>
    </location>
</feature>
<dbReference type="PANTHER" id="PTHR36933">
    <property type="entry name" value="SLL0788 PROTEIN"/>
    <property type="match status" value="1"/>
</dbReference>
<feature type="region of interest" description="Disordered" evidence="1">
    <location>
        <begin position="38"/>
        <end position="67"/>
    </location>
</feature>
<dbReference type="Pfam" id="PF03713">
    <property type="entry name" value="DUF305"/>
    <property type="match status" value="1"/>
</dbReference>
<gene>
    <name evidence="4" type="ORF">GCM10011396_00210</name>
</gene>
<proteinExistence type="predicted"/>
<feature type="domain" description="DUF305" evidence="3">
    <location>
        <begin position="66"/>
        <end position="157"/>
    </location>
</feature>
<dbReference type="PROSITE" id="PS51257">
    <property type="entry name" value="PROKAR_LIPOPROTEIN"/>
    <property type="match status" value="1"/>
</dbReference>
<evidence type="ECO:0000313" key="5">
    <source>
        <dbReference type="Proteomes" id="UP000637423"/>
    </source>
</evidence>
<name>A0A916U2N3_9BURK</name>
<accession>A0A916U2N3</accession>
<feature type="chain" id="PRO_5037725655" description="DUF305 domain-containing protein" evidence="2">
    <location>
        <begin position="35"/>
        <end position="167"/>
    </location>
</feature>
<sequence length="167" mass="18099">MQRYRKKLSRAAGTATAVLLLAAGMCFGLPLAYACEPDSPQAKASADQEMHHHHHGTASDPQQADAAAPPVFVASTAKSFAALMDDAMAVMDDGMKRAPMNGQSEHDFVTMMIPHHQGAVDMAKALLLYTKDPELRNLALGIIAEQQNEIRVMQAWLEHHPDSAAKK</sequence>
<protein>
    <recommendedName>
        <fullName evidence="3">DUF305 domain-containing protein</fullName>
    </recommendedName>
</protein>
<reference evidence="4" key="2">
    <citation type="submission" date="2020-09" db="EMBL/GenBank/DDBJ databases">
        <authorList>
            <person name="Sun Q."/>
            <person name="Zhou Y."/>
        </authorList>
    </citation>
    <scope>NUCLEOTIDE SEQUENCE</scope>
    <source>
        <strain evidence="4">CGMCC 1.10998</strain>
    </source>
</reference>
<evidence type="ECO:0000256" key="1">
    <source>
        <dbReference type="SAM" id="MobiDB-lite"/>
    </source>
</evidence>
<dbReference type="InterPro" id="IPR012347">
    <property type="entry name" value="Ferritin-like"/>
</dbReference>
<dbReference type="PANTHER" id="PTHR36933:SF1">
    <property type="entry name" value="SLL0788 PROTEIN"/>
    <property type="match status" value="1"/>
</dbReference>
<keyword evidence="5" id="KW-1185">Reference proteome</keyword>
<dbReference type="Proteomes" id="UP000637423">
    <property type="component" value="Unassembled WGS sequence"/>
</dbReference>
<organism evidence="4 5">
    <name type="scientific">Undibacterium terreum</name>
    <dbReference type="NCBI Taxonomy" id="1224302"/>
    <lineage>
        <taxon>Bacteria</taxon>
        <taxon>Pseudomonadati</taxon>
        <taxon>Pseudomonadota</taxon>
        <taxon>Betaproteobacteria</taxon>
        <taxon>Burkholderiales</taxon>
        <taxon>Oxalobacteraceae</taxon>
        <taxon>Undibacterium</taxon>
    </lineage>
</organism>
<dbReference type="Gene3D" id="1.20.1260.10">
    <property type="match status" value="1"/>
</dbReference>
<dbReference type="EMBL" id="BMED01000001">
    <property type="protein sequence ID" value="GGC57311.1"/>
    <property type="molecule type" value="Genomic_DNA"/>
</dbReference>
<feature type="signal peptide" evidence="2">
    <location>
        <begin position="1"/>
        <end position="34"/>
    </location>
</feature>
<evidence type="ECO:0000256" key="2">
    <source>
        <dbReference type="SAM" id="SignalP"/>
    </source>
</evidence>
<evidence type="ECO:0000259" key="3">
    <source>
        <dbReference type="Pfam" id="PF03713"/>
    </source>
</evidence>